<feature type="domain" description="TIR" evidence="9">
    <location>
        <begin position="376"/>
        <end position="522"/>
    </location>
</feature>
<dbReference type="RefSeq" id="XP_039464868.1">
    <property type="nucleotide sequence ID" value="XM_039608934.1"/>
</dbReference>
<keyword evidence="6" id="KW-0393">Immunoglobulin domain</keyword>
<sequence length="543" mass="61166">MKLLQIMRVWSALPKVTAMVLSLIFITFLSGVCPEEICVKEGEIVAEFFNECNHSEILWRSFTMQGMHLHNNTPAAEHRQMGVMVQRGILVILNASEKHEGNYSCSFKNSSRQISLKVYTAQSRECEQMNQISRECYTEESCKLYCPEKNIPFNTLNITTSSITWHKEGGSSPKDGYFPSVKKEESGIYTCTRFYLYDGQIYNMTSMVKLDVQPNKITKKAVIISPENNQVFEVDLGSTVVIHCKAVMMSDTDDLYWLSGNSFVDKDTSLPVFYKETWVDSREEINKTTSLIFRKVSEDDLSKNYTCVLQSAYQPSFVTITLKQKASRSYTSLGVCFVIIVVVMFVTVVTYVKFKVDITLFLRDTLKWSGSISDGKSYDAFLMCYKCDTAGGLNASDKRWLESVLEEKFGYSLCLYDRDVLPGKAIADAVLDCVEQSRAVVLVPVSPDPDPESGLLSAIHEALVERQTRLVFITTETSMASKSDSFPEALQLLSKAGNCVTWKGISSMPTSSSFWKQLRYYLPAPQQAPTVKLLPLTVQDVTS</sequence>
<keyword evidence="12" id="KW-1185">Reference proteome</keyword>
<dbReference type="Gene3D" id="3.40.50.10140">
    <property type="entry name" value="Toll/interleukin-1 receptor homology (TIR) domain"/>
    <property type="match status" value="1"/>
</dbReference>
<evidence type="ECO:0008006" key="13">
    <source>
        <dbReference type="Google" id="ProtNLM"/>
    </source>
</evidence>
<gene>
    <name evidence="11" type="primary">LOC120432689</name>
</gene>
<keyword evidence="3" id="KW-0520">NAD</keyword>
<evidence type="ECO:0000256" key="5">
    <source>
        <dbReference type="ARBA" id="ARBA00023180"/>
    </source>
</evidence>
<dbReference type="SUPFAM" id="SSF52200">
    <property type="entry name" value="Toll/Interleukin receptor TIR domain"/>
    <property type="match status" value="1"/>
</dbReference>
<evidence type="ECO:0000313" key="12">
    <source>
        <dbReference type="Proteomes" id="UP000472276"/>
    </source>
</evidence>
<dbReference type="GO" id="GO:0007165">
    <property type="term" value="P:signal transduction"/>
    <property type="evidence" value="ECO:0007669"/>
    <property type="project" value="InterPro"/>
</dbReference>
<dbReference type="InterPro" id="IPR035897">
    <property type="entry name" value="Toll_tir_struct_dom_sf"/>
</dbReference>
<feature type="chain" id="PRO_5044292661" description="Interleukin 18 receptor 1" evidence="8">
    <location>
        <begin position="35"/>
        <end position="543"/>
    </location>
</feature>
<evidence type="ECO:0000256" key="4">
    <source>
        <dbReference type="ARBA" id="ARBA00023157"/>
    </source>
</evidence>
<dbReference type="InterPro" id="IPR013783">
    <property type="entry name" value="Ig-like_fold"/>
</dbReference>
<protein>
    <recommendedName>
        <fullName evidence="13">Interleukin 18 receptor 1</fullName>
    </recommendedName>
</protein>
<evidence type="ECO:0000256" key="3">
    <source>
        <dbReference type="ARBA" id="ARBA00023027"/>
    </source>
</evidence>
<dbReference type="Ensembl" id="ENSOABT00000015798.2">
    <property type="protein sequence ID" value="ENSOABP00000015319.2"/>
    <property type="gene ID" value="ENSOABG00000007649.2"/>
</dbReference>
<feature type="transmembrane region" description="Helical" evidence="7">
    <location>
        <begin position="330"/>
        <end position="352"/>
    </location>
</feature>
<dbReference type="PANTHER" id="PTHR11890:SF6">
    <property type="entry name" value="INTERLEUKIN-18 RECEPTOR 1"/>
    <property type="match status" value="1"/>
</dbReference>
<reference evidence="11" key="2">
    <citation type="submission" date="2025-09" db="UniProtKB">
        <authorList>
            <consortium name="Ensembl"/>
        </authorList>
    </citation>
    <scope>IDENTIFICATION</scope>
</reference>
<keyword evidence="8" id="KW-0732">Signal</keyword>
<organism evidence="11 12">
    <name type="scientific">Oreochromis aureus</name>
    <name type="common">Israeli tilapia</name>
    <name type="synonym">Chromis aureus</name>
    <dbReference type="NCBI Taxonomy" id="47969"/>
    <lineage>
        <taxon>Eukaryota</taxon>
        <taxon>Metazoa</taxon>
        <taxon>Chordata</taxon>
        <taxon>Craniata</taxon>
        <taxon>Vertebrata</taxon>
        <taxon>Euteleostomi</taxon>
        <taxon>Actinopterygii</taxon>
        <taxon>Neopterygii</taxon>
        <taxon>Teleostei</taxon>
        <taxon>Neoteleostei</taxon>
        <taxon>Acanthomorphata</taxon>
        <taxon>Ovalentaria</taxon>
        <taxon>Cichlomorphae</taxon>
        <taxon>Cichliformes</taxon>
        <taxon>Cichlidae</taxon>
        <taxon>African cichlids</taxon>
        <taxon>Pseudocrenilabrinae</taxon>
        <taxon>Oreochromini</taxon>
        <taxon>Oreochromis</taxon>
    </lineage>
</organism>
<evidence type="ECO:0000256" key="1">
    <source>
        <dbReference type="ARBA" id="ARBA00009752"/>
    </source>
</evidence>
<evidence type="ECO:0000256" key="2">
    <source>
        <dbReference type="ARBA" id="ARBA00022801"/>
    </source>
</evidence>
<comment type="similarity">
    <text evidence="1">Belongs to the interleukin-1 receptor family.</text>
</comment>
<dbReference type="Proteomes" id="UP000472276">
    <property type="component" value="Unassembled WGS sequence"/>
</dbReference>
<evidence type="ECO:0000256" key="6">
    <source>
        <dbReference type="ARBA" id="ARBA00023319"/>
    </source>
</evidence>
<keyword evidence="5" id="KW-0325">Glycoprotein</keyword>
<evidence type="ECO:0000313" key="11">
    <source>
        <dbReference type="Ensembl" id="ENSOABP00000015319.2"/>
    </source>
</evidence>
<dbReference type="PRINTS" id="PR01537">
    <property type="entry name" value="INTRLKN1R1F"/>
</dbReference>
<dbReference type="PROSITE" id="PS50104">
    <property type="entry name" value="TIR"/>
    <property type="match status" value="1"/>
</dbReference>
<keyword evidence="7" id="KW-0812">Transmembrane</keyword>
<dbReference type="AlphaFoldDB" id="A0A668SL68"/>
<keyword evidence="7" id="KW-1133">Transmembrane helix</keyword>
<dbReference type="InterPro" id="IPR015621">
    <property type="entry name" value="IL-1_rcpt_fam"/>
</dbReference>
<dbReference type="KEGG" id="oau:120432689"/>
<dbReference type="InterPro" id="IPR000157">
    <property type="entry name" value="TIR_dom"/>
</dbReference>
<dbReference type="Pfam" id="PF01582">
    <property type="entry name" value="TIR"/>
    <property type="match status" value="1"/>
</dbReference>
<name>A0A668SL68_OREAU</name>
<evidence type="ECO:0000256" key="7">
    <source>
        <dbReference type="SAM" id="Phobius"/>
    </source>
</evidence>
<dbReference type="SMART" id="SM00255">
    <property type="entry name" value="TIR"/>
    <property type="match status" value="1"/>
</dbReference>
<keyword evidence="7" id="KW-0472">Membrane</keyword>
<evidence type="ECO:0000259" key="10">
    <source>
        <dbReference type="PROSITE" id="PS50835"/>
    </source>
</evidence>
<dbReference type="SUPFAM" id="SSF48726">
    <property type="entry name" value="Immunoglobulin"/>
    <property type="match status" value="1"/>
</dbReference>
<feature type="domain" description="Ig-like" evidence="10">
    <location>
        <begin position="226"/>
        <end position="321"/>
    </location>
</feature>
<dbReference type="GO" id="GO:0016787">
    <property type="term" value="F:hydrolase activity"/>
    <property type="evidence" value="ECO:0007669"/>
    <property type="project" value="UniProtKB-KW"/>
</dbReference>
<feature type="domain" description="Ig-like" evidence="10">
    <location>
        <begin position="14"/>
        <end position="115"/>
    </location>
</feature>
<dbReference type="InterPro" id="IPR007110">
    <property type="entry name" value="Ig-like_dom"/>
</dbReference>
<accession>A0A668SL68</accession>
<dbReference type="PROSITE" id="PS50835">
    <property type="entry name" value="IG_LIKE"/>
    <property type="match status" value="2"/>
</dbReference>
<dbReference type="InterPro" id="IPR036179">
    <property type="entry name" value="Ig-like_dom_sf"/>
</dbReference>
<dbReference type="GeneID" id="120432689"/>
<dbReference type="Gene3D" id="2.60.40.10">
    <property type="entry name" value="Immunoglobulins"/>
    <property type="match status" value="3"/>
</dbReference>
<dbReference type="PANTHER" id="PTHR11890">
    <property type="entry name" value="INTERLEUKIN-1 RECEPTOR FAMILY MEMBER"/>
    <property type="match status" value="1"/>
</dbReference>
<dbReference type="InterPro" id="IPR003599">
    <property type="entry name" value="Ig_sub"/>
</dbReference>
<reference evidence="11" key="1">
    <citation type="submission" date="2025-08" db="UniProtKB">
        <authorList>
            <consortium name="Ensembl"/>
        </authorList>
    </citation>
    <scope>IDENTIFICATION</scope>
</reference>
<proteinExistence type="inferred from homology"/>
<dbReference type="SMART" id="SM00409">
    <property type="entry name" value="IG"/>
    <property type="match status" value="3"/>
</dbReference>
<evidence type="ECO:0000259" key="9">
    <source>
        <dbReference type="PROSITE" id="PS50104"/>
    </source>
</evidence>
<keyword evidence="2" id="KW-0378">Hydrolase</keyword>
<evidence type="ECO:0000256" key="8">
    <source>
        <dbReference type="SAM" id="SignalP"/>
    </source>
</evidence>
<feature type="signal peptide" evidence="8">
    <location>
        <begin position="1"/>
        <end position="34"/>
    </location>
</feature>
<keyword evidence="4" id="KW-1015">Disulfide bond</keyword>